<dbReference type="InterPro" id="IPR000504">
    <property type="entry name" value="RRM_dom"/>
</dbReference>
<comment type="caution">
    <text evidence="2">The sequence shown here is derived from an EMBL/GenBank/DDBJ whole genome shotgun (WGS) entry which is preliminary data.</text>
</comment>
<dbReference type="OrthoDB" id="5374349at2759"/>
<dbReference type="InterPro" id="IPR012677">
    <property type="entry name" value="Nucleotide-bd_a/b_plait_sf"/>
</dbReference>
<dbReference type="Gene3D" id="3.30.70.330">
    <property type="match status" value="1"/>
</dbReference>
<evidence type="ECO:0000259" key="1">
    <source>
        <dbReference type="Pfam" id="PF00076"/>
    </source>
</evidence>
<dbReference type="GO" id="GO:0003723">
    <property type="term" value="F:RNA binding"/>
    <property type="evidence" value="ECO:0007669"/>
    <property type="project" value="InterPro"/>
</dbReference>
<evidence type="ECO:0000313" key="2">
    <source>
        <dbReference type="EMBL" id="KAA1115596.1"/>
    </source>
</evidence>
<gene>
    <name evidence="2" type="ORF">PGT21_037150</name>
</gene>
<dbReference type="EMBL" id="VSWC01000014">
    <property type="protein sequence ID" value="KAA1115596.1"/>
    <property type="molecule type" value="Genomic_DNA"/>
</dbReference>
<dbReference type="Proteomes" id="UP000324748">
    <property type="component" value="Unassembled WGS sequence"/>
</dbReference>
<feature type="domain" description="RRM" evidence="1">
    <location>
        <begin position="84"/>
        <end position="141"/>
    </location>
</feature>
<evidence type="ECO:0000313" key="3">
    <source>
        <dbReference type="Proteomes" id="UP000324748"/>
    </source>
</evidence>
<protein>
    <recommendedName>
        <fullName evidence="1">RRM domain-containing protein</fullName>
    </recommendedName>
</protein>
<keyword evidence="3" id="KW-1185">Reference proteome</keyword>
<proteinExistence type="predicted"/>
<organism evidence="2 3">
    <name type="scientific">Puccinia graminis f. sp. tritici</name>
    <dbReference type="NCBI Taxonomy" id="56615"/>
    <lineage>
        <taxon>Eukaryota</taxon>
        <taxon>Fungi</taxon>
        <taxon>Dikarya</taxon>
        <taxon>Basidiomycota</taxon>
        <taxon>Pucciniomycotina</taxon>
        <taxon>Pucciniomycetes</taxon>
        <taxon>Pucciniales</taxon>
        <taxon>Pucciniaceae</taxon>
        <taxon>Puccinia</taxon>
    </lineage>
</organism>
<dbReference type="InterPro" id="IPR035979">
    <property type="entry name" value="RBD_domain_sf"/>
</dbReference>
<dbReference type="SUPFAM" id="SSF54928">
    <property type="entry name" value="RNA-binding domain, RBD"/>
    <property type="match status" value="1"/>
</dbReference>
<sequence>MKQEDNTLGLGEEDLLLPIREFSFISQDTIDRLNASNKRWNQFVEAFRADTRRLHQEFERRQRRRYNRNKLFYLIHWEPEYRPPPSTTAADLRTALAPYGNITHSFLLVLKSANLGAIVHFSDHGTAAAAAADLDGTCADGFILQARIMSHKEQLPSSLFG</sequence>
<name>A0A5B0QQI5_PUCGR</name>
<dbReference type="Pfam" id="PF00076">
    <property type="entry name" value="RRM_1"/>
    <property type="match status" value="1"/>
</dbReference>
<accession>A0A5B0QQI5</accession>
<dbReference type="AlphaFoldDB" id="A0A5B0QQI5"/>
<reference evidence="2 3" key="1">
    <citation type="submission" date="2019-05" db="EMBL/GenBank/DDBJ databases">
        <title>Emergence of the Ug99 lineage of the wheat stem rust pathogen through somatic hybridization.</title>
        <authorList>
            <person name="Li F."/>
            <person name="Upadhyaya N.M."/>
            <person name="Sperschneider J."/>
            <person name="Matny O."/>
            <person name="Nguyen-Phuc H."/>
            <person name="Mago R."/>
            <person name="Raley C."/>
            <person name="Miller M.E."/>
            <person name="Silverstein K.A.T."/>
            <person name="Henningsen E."/>
            <person name="Hirsch C.D."/>
            <person name="Visser B."/>
            <person name="Pretorius Z.A."/>
            <person name="Steffenson B.J."/>
            <person name="Schwessinger B."/>
            <person name="Dodds P.N."/>
            <person name="Figueroa M."/>
        </authorList>
    </citation>
    <scope>NUCLEOTIDE SEQUENCE [LARGE SCALE GENOMIC DNA]</scope>
    <source>
        <strain evidence="2">21-0</strain>
    </source>
</reference>